<feature type="DNA-binding region" description="H-T-H motif" evidence="2">
    <location>
        <begin position="56"/>
        <end position="75"/>
    </location>
</feature>
<keyword evidence="1 2" id="KW-0238">DNA-binding</keyword>
<evidence type="ECO:0000313" key="5">
    <source>
        <dbReference type="EMBL" id="MFC6882102.1"/>
    </source>
</evidence>
<organism evidence="5 6">
    <name type="scientific">Actinomadura yumaensis</name>
    <dbReference type="NCBI Taxonomy" id="111807"/>
    <lineage>
        <taxon>Bacteria</taxon>
        <taxon>Bacillati</taxon>
        <taxon>Actinomycetota</taxon>
        <taxon>Actinomycetes</taxon>
        <taxon>Streptosporangiales</taxon>
        <taxon>Thermomonosporaceae</taxon>
        <taxon>Actinomadura</taxon>
    </lineage>
</organism>
<dbReference type="InterPro" id="IPR036271">
    <property type="entry name" value="Tet_transcr_reg_TetR-rel_C_sf"/>
</dbReference>
<dbReference type="PANTHER" id="PTHR30055:SF237">
    <property type="entry name" value="TRANSCRIPTIONAL REPRESSOR MCE3R"/>
    <property type="match status" value="1"/>
</dbReference>
<dbReference type="Proteomes" id="UP001596380">
    <property type="component" value="Unassembled WGS sequence"/>
</dbReference>
<feature type="region of interest" description="Disordered" evidence="3">
    <location>
        <begin position="211"/>
        <end position="238"/>
    </location>
</feature>
<dbReference type="PROSITE" id="PS01081">
    <property type="entry name" value="HTH_TETR_1"/>
    <property type="match status" value="1"/>
</dbReference>
<feature type="region of interest" description="Disordered" evidence="3">
    <location>
        <begin position="1"/>
        <end position="34"/>
    </location>
</feature>
<accession>A0ABW2CKS1</accession>
<gene>
    <name evidence="5" type="ORF">ACFQKB_20280</name>
</gene>
<dbReference type="InterPro" id="IPR009057">
    <property type="entry name" value="Homeodomain-like_sf"/>
</dbReference>
<evidence type="ECO:0000256" key="2">
    <source>
        <dbReference type="PROSITE-ProRule" id="PRU00335"/>
    </source>
</evidence>
<reference evidence="6" key="1">
    <citation type="journal article" date="2019" name="Int. J. Syst. Evol. Microbiol.">
        <title>The Global Catalogue of Microorganisms (GCM) 10K type strain sequencing project: providing services to taxonomists for standard genome sequencing and annotation.</title>
        <authorList>
            <consortium name="The Broad Institute Genomics Platform"/>
            <consortium name="The Broad Institute Genome Sequencing Center for Infectious Disease"/>
            <person name="Wu L."/>
            <person name="Ma J."/>
        </authorList>
    </citation>
    <scope>NUCLEOTIDE SEQUENCE [LARGE SCALE GENOMIC DNA]</scope>
    <source>
        <strain evidence="6">JCM 3369</strain>
    </source>
</reference>
<evidence type="ECO:0000259" key="4">
    <source>
        <dbReference type="PROSITE" id="PS50977"/>
    </source>
</evidence>
<evidence type="ECO:0000256" key="1">
    <source>
        <dbReference type="ARBA" id="ARBA00023125"/>
    </source>
</evidence>
<dbReference type="Gene3D" id="1.10.357.10">
    <property type="entry name" value="Tetracycline Repressor, domain 2"/>
    <property type="match status" value="1"/>
</dbReference>
<proteinExistence type="predicted"/>
<dbReference type="InterPro" id="IPR023772">
    <property type="entry name" value="DNA-bd_HTH_TetR-type_CS"/>
</dbReference>
<dbReference type="InterPro" id="IPR001647">
    <property type="entry name" value="HTH_TetR"/>
</dbReference>
<protein>
    <submittedName>
        <fullName evidence="5">TetR/AcrR family transcriptional regulator</fullName>
    </submittedName>
</protein>
<evidence type="ECO:0000256" key="3">
    <source>
        <dbReference type="SAM" id="MobiDB-lite"/>
    </source>
</evidence>
<comment type="caution">
    <text evidence="5">The sequence shown here is derived from an EMBL/GenBank/DDBJ whole genome shotgun (WGS) entry which is preliminary data.</text>
</comment>
<dbReference type="PROSITE" id="PS50977">
    <property type="entry name" value="HTH_TETR_2"/>
    <property type="match status" value="1"/>
</dbReference>
<dbReference type="SUPFAM" id="SSF48498">
    <property type="entry name" value="Tetracyclin repressor-like, C-terminal domain"/>
    <property type="match status" value="1"/>
</dbReference>
<feature type="compositionally biased region" description="Low complexity" evidence="3">
    <location>
        <begin position="19"/>
        <end position="34"/>
    </location>
</feature>
<feature type="domain" description="HTH tetR-type" evidence="4">
    <location>
        <begin position="33"/>
        <end position="93"/>
    </location>
</feature>
<evidence type="ECO:0000313" key="6">
    <source>
        <dbReference type="Proteomes" id="UP001596380"/>
    </source>
</evidence>
<dbReference type="Pfam" id="PF00440">
    <property type="entry name" value="TetR_N"/>
    <property type="match status" value="1"/>
</dbReference>
<keyword evidence="6" id="KW-1185">Reference proteome</keyword>
<sequence length="238" mass="24763">MTSEPAAPRTAGSPRADEPAAAGPPAGPGAPANPRRAEILAAGAELFARRGFHGVSIGDLGRAVGLTGPALYRHFSGKEAVLAEMLLDISERLRAEGARRAAAPDPGEALDALLRWHVSFALENPALITVHERELDNVPQPQRHRVRRIQRAYVEEWVGVLRRLSPGRSDDHLRAAVHACFGLLNSTPHSAAGLGAGPMAELLRSMARAALDGARTESRGHPGDAVPGAAAGTGPGGG</sequence>
<name>A0ABW2CKS1_9ACTN</name>
<dbReference type="Gene3D" id="1.10.10.60">
    <property type="entry name" value="Homeodomain-like"/>
    <property type="match status" value="1"/>
</dbReference>
<dbReference type="EMBL" id="JBHSXS010000011">
    <property type="protein sequence ID" value="MFC6882102.1"/>
    <property type="molecule type" value="Genomic_DNA"/>
</dbReference>
<dbReference type="InterPro" id="IPR041490">
    <property type="entry name" value="KstR2_TetR_C"/>
</dbReference>
<dbReference type="InterPro" id="IPR050109">
    <property type="entry name" value="HTH-type_TetR-like_transc_reg"/>
</dbReference>
<dbReference type="Pfam" id="PF17932">
    <property type="entry name" value="TetR_C_24"/>
    <property type="match status" value="1"/>
</dbReference>
<dbReference type="SUPFAM" id="SSF46689">
    <property type="entry name" value="Homeodomain-like"/>
    <property type="match status" value="1"/>
</dbReference>
<dbReference type="PANTHER" id="PTHR30055">
    <property type="entry name" value="HTH-TYPE TRANSCRIPTIONAL REGULATOR RUTR"/>
    <property type="match status" value="1"/>
</dbReference>
<dbReference type="RefSeq" id="WP_378063441.1">
    <property type="nucleotide sequence ID" value="NZ_JBHSXS010000011.1"/>
</dbReference>
<dbReference type="PRINTS" id="PR00455">
    <property type="entry name" value="HTHTETR"/>
</dbReference>